<proteinExistence type="predicted"/>
<name>A0AA39UNX6_9AGAR</name>
<dbReference type="InterPro" id="IPR041078">
    <property type="entry name" value="Plavaka"/>
</dbReference>
<dbReference type="AlphaFoldDB" id="A0AA39UNX6"/>
<keyword evidence="3" id="KW-1185">Reference proteome</keyword>
<evidence type="ECO:0000256" key="1">
    <source>
        <dbReference type="SAM" id="SignalP"/>
    </source>
</evidence>
<feature type="signal peptide" evidence="1">
    <location>
        <begin position="1"/>
        <end position="21"/>
    </location>
</feature>
<accession>A0AA39UNX6</accession>
<dbReference type="Pfam" id="PF18759">
    <property type="entry name" value="Plavaka"/>
    <property type="match status" value="1"/>
</dbReference>
<sequence length="426" mass="49262">MRVRWLMWSMICILMVREISHLHSHFNLSLKCLAEDEDGNSSNPITNAADEILDLVNPYNPQFQIKYHPSALLDPHILTCEEYFQMTALEMTDSFVNNCPWHPFASERNFELAELILCTGMNHQARDSYFKVLKIQAGDHPSAYTINNQSDLNDAWSKAEHLLTMLDEKTNTKMRIFDEPWTGNVLWEVQSSLPPGGKPLAYILYADKTCLSSFGTAKGYPVIAHIANLPDTIQNGKDWGGGTVVGWLPVVEDDLKHKGKPSWINFKRVVWHESFRKIIKSIEDYSYAGYAFNLPHSGCIIVIYPFILILCADYEEQIFQKYMFHEQQKKCKNFMIMQKMKEKGFWIKLVCGMLNDPYKAVSWDQLHAYHLGVFRHLLNRLLEHIENIPGAEKRHAKVVIDELYILHILPMLLLLSEILQMPYLGI</sequence>
<reference evidence="2" key="1">
    <citation type="submission" date="2023-06" db="EMBL/GenBank/DDBJ databases">
        <authorList>
            <consortium name="Lawrence Berkeley National Laboratory"/>
            <person name="Ahrendt S."/>
            <person name="Sahu N."/>
            <person name="Indic B."/>
            <person name="Wong-Bajracharya J."/>
            <person name="Merenyi Z."/>
            <person name="Ke H.-M."/>
            <person name="Monk M."/>
            <person name="Kocsube S."/>
            <person name="Drula E."/>
            <person name="Lipzen A."/>
            <person name="Balint B."/>
            <person name="Henrissat B."/>
            <person name="Andreopoulos B."/>
            <person name="Martin F.M."/>
            <person name="Harder C.B."/>
            <person name="Rigling D."/>
            <person name="Ford K.L."/>
            <person name="Foster G.D."/>
            <person name="Pangilinan J."/>
            <person name="Papanicolaou A."/>
            <person name="Barry K."/>
            <person name="LaButti K."/>
            <person name="Viragh M."/>
            <person name="Koriabine M."/>
            <person name="Yan M."/>
            <person name="Riley R."/>
            <person name="Champramary S."/>
            <person name="Plett K.L."/>
            <person name="Tsai I.J."/>
            <person name="Slot J."/>
            <person name="Sipos G."/>
            <person name="Plett J."/>
            <person name="Nagy L.G."/>
            <person name="Grigoriev I.V."/>
        </authorList>
    </citation>
    <scope>NUCLEOTIDE SEQUENCE</scope>
    <source>
        <strain evidence="2">HWK02</strain>
    </source>
</reference>
<feature type="chain" id="PRO_5041375433" evidence="1">
    <location>
        <begin position="22"/>
        <end position="426"/>
    </location>
</feature>
<comment type="caution">
    <text evidence="2">The sequence shown here is derived from an EMBL/GenBank/DDBJ whole genome shotgun (WGS) entry which is preliminary data.</text>
</comment>
<evidence type="ECO:0000313" key="2">
    <source>
        <dbReference type="EMBL" id="KAK0497142.1"/>
    </source>
</evidence>
<organism evidence="2 3">
    <name type="scientific">Armillaria luteobubalina</name>
    <dbReference type="NCBI Taxonomy" id="153913"/>
    <lineage>
        <taxon>Eukaryota</taxon>
        <taxon>Fungi</taxon>
        <taxon>Dikarya</taxon>
        <taxon>Basidiomycota</taxon>
        <taxon>Agaricomycotina</taxon>
        <taxon>Agaricomycetes</taxon>
        <taxon>Agaricomycetidae</taxon>
        <taxon>Agaricales</taxon>
        <taxon>Marasmiineae</taxon>
        <taxon>Physalacriaceae</taxon>
        <taxon>Armillaria</taxon>
    </lineage>
</organism>
<dbReference type="Proteomes" id="UP001175228">
    <property type="component" value="Unassembled WGS sequence"/>
</dbReference>
<protein>
    <submittedName>
        <fullName evidence="2">Uncharacterized protein</fullName>
    </submittedName>
</protein>
<keyword evidence="1" id="KW-0732">Signal</keyword>
<gene>
    <name evidence="2" type="ORF">EDD18DRAFT_1104597</name>
</gene>
<evidence type="ECO:0000313" key="3">
    <source>
        <dbReference type="Proteomes" id="UP001175228"/>
    </source>
</evidence>
<dbReference type="EMBL" id="JAUEPU010000013">
    <property type="protein sequence ID" value="KAK0497142.1"/>
    <property type="molecule type" value="Genomic_DNA"/>
</dbReference>